<keyword evidence="1" id="KW-0472">Membrane</keyword>
<dbReference type="KEGG" id="boz:DBV39_14780"/>
<keyword evidence="3" id="KW-1185">Reference proteome</keyword>
<protein>
    <submittedName>
        <fullName evidence="2">Uncharacterized protein</fullName>
    </submittedName>
</protein>
<organism evidence="2 3">
    <name type="scientific">Orrella marina</name>
    <dbReference type="NCBI Taxonomy" id="2163011"/>
    <lineage>
        <taxon>Bacteria</taxon>
        <taxon>Pseudomonadati</taxon>
        <taxon>Pseudomonadota</taxon>
        <taxon>Betaproteobacteria</taxon>
        <taxon>Burkholderiales</taxon>
        <taxon>Alcaligenaceae</taxon>
        <taxon>Orrella</taxon>
    </lineage>
</organism>
<proteinExistence type="predicted"/>
<keyword evidence="1" id="KW-1133">Transmembrane helix</keyword>
<name>A0A2R4XM16_9BURK</name>
<accession>A0A2R4XM16</accession>
<gene>
    <name evidence="2" type="ORF">DBV39_14780</name>
</gene>
<dbReference type="AlphaFoldDB" id="A0A2R4XM16"/>
<evidence type="ECO:0000256" key="1">
    <source>
        <dbReference type="SAM" id="Phobius"/>
    </source>
</evidence>
<evidence type="ECO:0000313" key="2">
    <source>
        <dbReference type="EMBL" id="AWB34779.1"/>
    </source>
</evidence>
<dbReference type="Proteomes" id="UP000244571">
    <property type="component" value="Chromosome"/>
</dbReference>
<feature type="transmembrane region" description="Helical" evidence="1">
    <location>
        <begin position="33"/>
        <end position="54"/>
    </location>
</feature>
<reference evidence="2 3" key="1">
    <citation type="submission" date="2018-04" db="EMBL/GenBank/DDBJ databases">
        <title>Bordetella sp. HZ20 isolated from seawater.</title>
        <authorList>
            <person name="Sun C."/>
        </authorList>
    </citation>
    <scope>NUCLEOTIDE SEQUENCE [LARGE SCALE GENOMIC DNA]</scope>
    <source>
        <strain evidence="2 3">HZ20</strain>
    </source>
</reference>
<keyword evidence="1" id="KW-0812">Transmembrane</keyword>
<dbReference type="EMBL" id="CP028901">
    <property type="protein sequence ID" value="AWB34779.1"/>
    <property type="molecule type" value="Genomic_DNA"/>
</dbReference>
<evidence type="ECO:0000313" key="3">
    <source>
        <dbReference type="Proteomes" id="UP000244571"/>
    </source>
</evidence>
<sequence length="381" mass="41162">MQIHPTGFMAQFRHDCDVALPMLIIERTMMSRYFTLIGSVVAVVLLAGCAAVQVREDGPATAQKRTTGFMGLGTKDDVEVSYAPAFKGVTRVVIGGFKVGFNDSKKFSQTSSGILSPATTATALVDLEGIDSSVQQQITDKVYEEFVSYLKQKGFEVVPREQFTSTPEYRAMTQSEFPFKVDQSGIFSSYGVGYYYSPTQIGNKQIFFPGENDADFFSTFGGTSSMQVSDKFSQDTDIRVLGVSLMLDFAGASEGAMFSSTRLEVGQLMSVDKGQIIISRADKGIRTAQTGTVTLGQPVISDKPFAKITNMTSDGDVAMQATANAFVGLLQGGLMGAVSQQASQTREFVYDADPAAYTEAAQEALDKANDMLIDKMAELRA</sequence>